<sequence>EPIDYVGLNLVDFRLEVLDSQWSSMDRSWMESNREFLTPLLNFKNAGGQESFAKKLQDAIKPQHVNEVEGLQILYFVNQNNADEDVVNFSEEVIDAYIDNVITDTQFNGLLENPFFIFTPDIPINNIREYLSCFDISKGAELTIFVDQPLNNRHDPFSAAGDKAGHAFIGIRQGNVQRYFGLYPNGSATPFDTNHPNIFGNNQGDEFNVSITFQIDKNSLSSIIDNAVNYNQNYDLNDNNCTDFVLEVASICQFALPDPQSTWFNGGGSNPGAFGQAIRSMDLPNGMIRNVNRGNANNNSGTCN</sequence>
<evidence type="ECO:0008006" key="3">
    <source>
        <dbReference type="Google" id="ProtNLM"/>
    </source>
</evidence>
<proteinExistence type="predicted"/>
<dbReference type="EMBL" id="JAYKLX010000008">
    <property type="protein sequence ID" value="MEB3347388.1"/>
    <property type="molecule type" value="Genomic_DNA"/>
</dbReference>
<evidence type="ECO:0000313" key="2">
    <source>
        <dbReference type="Proteomes" id="UP001327027"/>
    </source>
</evidence>
<dbReference type="Proteomes" id="UP001327027">
    <property type="component" value="Unassembled WGS sequence"/>
</dbReference>
<evidence type="ECO:0000313" key="1">
    <source>
        <dbReference type="EMBL" id="MEB3347388.1"/>
    </source>
</evidence>
<keyword evidence="2" id="KW-1185">Reference proteome</keyword>
<reference evidence="1 2" key="1">
    <citation type="journal article" date="2013" name="Int. J. Syst. Evol. Microbiol.">
        <title>Aquimarina gracilis sp. nov., isolated from the gut microflora of a mussel, Mytilus coruscus, and emended description of Aquimarina spongiae.</title>
        <authorList>
            <person name="Park S.C."/>
            <person name="Choe H.N."/>
            <person name="Baik K.S."/>
            <person name="Seong C.N."/>
        </authorList>
    </citation>
    <scope>NUCLEOTIDE SEQUENCE [LARGE SCALE GENOMIC DNA]</scope>
    <source>
        <strain evidence="1 2">PSC32</strain>
    </source>
</reference>
<feature type="non-terminal residue" evidence="1">
    <location>
        <position position="1"/>
    </location>
</feature>
<comment type="caution">
    <text evidence="1">The sequence shown here is derived from an EMBL/GenBank/DDBJ whole genome shotgun (WGS) entry which is preliminary data.</text>
</comment>
<organism evidence="1 2">
    <name type="scientific">Aquimarina gracilis</name>
    <dbReference type="NCBI Taxonomy" id="874422"/>
    <lineage>
        <taxon>Bacteria</taxon>
        <taxon>Pseudomonadati</taxon>
        <taxon>Bacteroidota</taxon>
        <taxon>Flavobacteriia</taxon>
        <taxon>Flavobacteriales</taxon>
        <taxon>Flavobacteriaceae</taxon>
        <taxon>Aquimarina</taxon>
    </lineage>
</organism>
<gene>
    <name evidence="1" type="ORF">U6A24_18075</name>
</gene>
<name>A0ABU5ZZX7_9FLAO</name>
<protein>
    <recommendedName>
        <fullName evidence="3">DUF4105 domain-containing protein</fullName>
    </recommendedName>
</protein>
<accession>A0ABU5ZZX7</accession>